<dbReference type="Proteomes" id="UP000799770">
    <property type="component" value="Unassembled WGS sequence"/>
</dbReference>
<name>A0A6A5Z169_9PLEO</name>
<evidence type="ECO:0000313" key="2">
    <source>
        <dbReference type="Proteomes" id="UP000799770"/>
    </source>
</evidence>
<evidence type="ECO:0000313" key="1">
    <source>
        <dbReference type="EMBL" id="KAF2112773.1"/>
    </source>
</evidence>
<dbReference type="EMBL" id="ML977330">
    <property type="protein sequence ID" value="KAF2112773.1"/>
    <property type="molecule type" value="Genomic_DNA"/>
</dbReference>
<accession>A0A6A5Z169</accession>
<dbReference type="OrthoDB" id="3793748at2759"/>
<proteinExistence type="predicted"/>
<reference evidence="1" key="1">
    <citation type="journal article" date="2020" name="Stud. Mycol.">
        <title>101 Dothideomycetes genomes: a test case for predicting lifestyles and emergence of pathogens.</title>
        <authorList>
            <person name="Haridas S."/>
            <person name="Albert R."/>
            <person name="Binder M."/>
            <person name="Bloem J."/>
            <person name="Labutti K."/>
            <person name="Salamov A."/>
            <person name="Andreopoulos B."/>
            <person name="Baker S."/>
            <person name="Barry K."/>
            <person name="Bills G."/>
            <person name="Bluhm B."/>
            <person name="Cannon C."/>
            <person name="Castanera R."/>
            <person name="Culley D."/>
            <person name="Daum C."/>
            <person name="Ezra D."/>
            <person name="Gonzalez J."/>
            <person name="Henrissat B."/>
            <person name="Kuo A."/>
            <person name="Liang C."/>
            <person name="Lipzen A."/>
            <person name="Lutzoni F."/>
            <person name="Magnuson J."/>
            <person name="Mondo S."/>
            <person name="Nolan M."/>
            <person name="Ohm R."/>
            <person name="Pangilinan J."/>
            <person name="Park H.-J."/>
            <person name="Ramirez L."/>
            <person name="Alfaro M."/>
            <person name="Sun H."/>
            <person name="Tritt A."/>
            <person name="Yoshinaga Y."/>
            <person name="Zwiers L.-H."/>
            <person name="Turgeon B."/>
            <person name="Goodwin S."/>
            <person name="Spatafora J."/>
            <person name="Crous P."/>
            <person name="Grigoriev I."/>
        </authorList>
    </citation>
    <scope>NUCLEOTIDE SEQUENCE</scope>
    <source>
        <strain evidence="1">CBS 627.86</strain>
    </source>
</reference>
<sequence length="216" mass="24059">MKSFVFGATILASYAFAFDARDIIPRSISPDLIKRQIVDPNNPTVNPEDPQCEYYCDKIAPIEGMPLITEAQYLGNVLKGMDPNARVAISRDPGSTDPAYTTLISSGDTEINIFFNDNERMRTAYYAEFYIQAFGDFVQAITEVCGPYCGDDRVFGSTDVPNCRHIDGTLKWYPDGIENKPGTYPGIRIEVGRVLSHGDATSTYWRRNVTSDGKLI</sequence>
<organism evidence="1 2">
    <name type="scientific">Lophiotrema nucula</name>
    <dbReference type="NCBI Taxonomy" id="690887"/>
    <lineage>
        <taxon>Eukaryota</taxon>
        <taxon>Fungi</taxon>
        <taxon>Dikarya</taxon>
        <taxon>Ascomycota</taxon>
        <taxon>Pezizomycotina</taxon>
        <taxon>Dothideomycetes</taxon>
        <taxon>Pleosporomycetidae</taxon>
        <taxon>Pleosporales</taxon>
        <taxon>Lophiotremataceae</taxon>
        <taxon>Lophiotrema</taxon>
    </lineage>
</organism>
<protein>
    <submittedName>
        <fullName evidence="1">Uncharacterized protein</fullName>
    </submittedName>
</protein>
<keyword evidence="2" id="KW-1185">Reference proteome</keyword>
<dbReference type="AlphaFoldDB" id="A0A6A5Z169"/>
<gene>
    <name evidence="1" type="ORF">BDV96DRAFT_580347</name>
</gene>